<dbReference type="AlphaFoldDB" id="A0A6L2PT70"/>
<protein>
    <recommendedName>
        <fullName evidence="4">Methyltransferase-like protein 4</fullName>
    </recommendedName>
</protein>
<reference evidence="3" key="1">
    <citation type="submission" date="2020-01" db="EMBL/GenBank/DDBJ databases">
        <title>Draft genome sequence of the Termite Coptotermes fromosanus.</title>
        <authorList>
            <person name="Itakura S."/>
            <person name="Yosikawa Y."/>
            <person name="Umezawa K."/>
        </authorList>
    </citation>
    <scope>NUCLEOTIDE SEQUENCE [LARGE SCALE GENOMIC DNA]</scope>
</reference>
<dbReference type="InterPro" id="IPR007757">
    <property type="entry name" value="MT-A70-like"/>
</dbReference>
<dbReference type="FunCoup" id="A0A6L2PT70">
    <property type="interactions" value="10"/>
</dbReference>
<organism evidence="2 3">
    <name type="scientific">Coptotermes formosanus</name>
    <name type="common">Formosan subterranean termite</name>
    <dbReference type="NCBI Taxonomy" id="36987"/>
    <lineage>
        <taxon>Eukaryota</taxon>
        <taxon>Metazoa</taxon>
        <taxon>Ecdysozoa</taxon>
        <taxon>Arthropoda</taxon>
        <taxon>Hexapoda</taxon>
        <taxon>Insecta</taxon>
        <taxon>Pterygota</taxon>
        <taxon>Neoptera</taxon>
        <taxon>Polyneoptera</taxon>
        <taxon>Dictyoptera</taxon>
        <taxon>Blattodea</taxon>
        <taxon>Blattoidea</taxon>
        <taxon>Termitoidae</taxon>
        <taxon>Rhinotermitidae</taxon>
        <taxon>Coptotermes</taxon>
    </lineage>
</organism>
<dbReference type="Proteomes" id="UP000502823">
    <property type="component" value="Unassembled WGS sequence"/>
</dbReference>
<dbReference type="PANTHER" id="PTHR12829">
    <property type="entry name" value="N6-ADENOSINE-METHYLTRANSFERASE"/>
    <property type="match status" value="1"/>
</dbReference>
<dbReference type="SUPFAM" id="SSF53335">
    <property type="entry name" value="S-adenosyl-L-methionine-dependent methyltransferases"/>
    <property type="match status" value="1"/>
</dbReference>
<evidence type="ECO:0000256" key="1">
    <source>
        <dbReference type="PROSITE-ProRule" id="PRU00489"/>
    </source>
</evidence>
<dbReference type="EMBL" id="BLKM01000579">
    <property type="protein sequence ID" value="GFG35813.1"/>
    <property type="molecule type" value="Genomic_DNA"/>
</dbReference>
<evidence type="ECO:0008006" key="4">
    <source>
        <dbReference type="Google" id="ProtNLM"/>
    </source>
</evidence>
<dbReference type="GO" id="GO:0003676">
    <property type="term" value="F:nucleic acid binding"/>
    <property type="evidence" value="ECO:0007669"/>
    <property type="project" value="InterPro"/>
</dbReference>
<dbReference type="InParanoid" id="A0A6L2PT70"/>
<dbReference type="PROSITE" id="PS00092">
    <property type="entry name" value="N6_MTASE"/>
    <property type="match status" value="1"/>
</dbReference>
<evidence type="ECO:0000313" key="2">
    <source>
        <dbReference type="EMBL" id="GFG35813.1"/>
    </source>
</evidence>
<dbReference type="InterPro" id="IPR002052">
    <property type="entry name" value="DNA_methylase_N6_adenine_CS"/>
</dbReference>
<dbReference type="GO" id="GO:0005634">
    <property type="term" value="C:nucleus"/>
    <property type="evidence" value="ECO:0007669"/>
    <property type="project" value="TreeGrafter"/>
</dbReference>
<dbReference type="Pfam" id="PF05063">
    <property type="entry name" value="MT-A70"/>
    <property type="match status" value="1"/>
</dbReference>
<sequence>MISHDHFIRTVYERVEGTPNRRFAFDSSLFQINTPFVRPLCIKKDNTTSPARKRRKKHRSGIVNTDMKDAVYVKEYAVAMIEEAKKLGHYCYVPTSNDQKSNNVAAQDKVKNFYHSYPVSPLLRLHGENSLNQGLITEVNGESYLVPAECKFFCYDVKEIEHKLDLLVHPYDLILLDPPWWNKYIRRKKAKCMGAGYQMMYNKDLANVPVATLTGPGSLVAVWCTNSISHLSCLQNEILPAWGMKYVGQWFWLKVTHGGEPVCEFSEPPGKQPFERIVFGYKKGGNRKQPLPESDKVIISVPSAIHSHKPPLSGAKQQNHSYGNIIVTGGAKFQNCPMLAVSLTDEAELKY</sequence>
<dbReference type="PROSITE" id="PS51143">
    <property type="entry name" value="MT_A70"/>
    <property type="match status" value="1"/>
</dbReference>
<dbReference type="PANTHER" id="PTHR12829:SF4">
    <property type="entry name" value="N(6)-ADENINE-SPECIFIC METHYLTRANSFERASE METTL4"/>
    <property type="match status" value="1"/>
</dbReference>
<evidence type="ECO:0000313" key="3">
    <source>
        <dbReference type="Proteomes" id="UP000502823"/>
    </source>
</evidence>
<dbReference type="GO" id="GO:0032259">
    <property type="term" value="P:methylation"/>
    <property type="evidence" value="ECO:0007669"/>
    <property type="project" value="InterPro"/>
</dbReference>
<dbReference type="OrthoDB" id="61116at2759"/>
<accession>A0A6L2PT70</accession>
<dbReference type="GO" id="GO:0008168">
    <property type="term" value="F:methyltransferase activity"/>
    <property type="evidence" value="ECO:0007669"/>
    <property type="project" value="InterPro"/>
</dbReference>
<gene>
    <name evidence="2" type="ORF">Cfor_11172</name>
</gene>
<proteinExistence type="inferred from homology"/>
<keyword evidence="3" id="KW-1185">Reference proteome</keyword>
<dbReference type="InterPro" id="IPR029063">
    <property type="entry name" value="SAM-dependent_MTases_sf"/>
</dbReference>
<comment type="similarity">
    <text evidence="1">Belongs to the MT-A70-like family.</text>
</comment>
<name>A0A6L2PT70_COPFO</name>
<comment type="caution">
    <text evidence="2">The sequence shown here is derived from an EMBL/GenBank/DDBJ whole genome shotgun (WGS) entry which is preliminary data.</text>
</comment>